<organism evidence="2 3">
    <name type="scientific">Trichomalopsis sarcophagae</name>
    <dbReference type="NCBI Taxonomy" id="543379"/>
    <lineage>
        <taxon>Eukaryota</taxon>
        <taxon>Metazoa</taxon>
        <taxon>Ecdysozoa</taxon>
        <taxon>Arthropoda</taxon>
        <taxon>Hexapoda</taxon>
        <taxon>Insecta</taxon>
        <taxon>Pterygota</taxon>
        <taxon>Neoptera</taxon>
        <taxon>Endopterygota</taxon>
        <taxon>Hymenoptera</taxon>
        <taxon>Apocrita</taxon>
        <taxon>Proctotrupomorpha</taxon>
        <taxon>Chalcidoidea</taxon>
        <taxon>Pteromalidae</taxon>
        <taxon>Pteromalinae</taxon>
        <taxon>Trichomalopsis</taxon>
    </lineage>
</organism>
<keyword evidence="3" id="KW-1185">Reference proteome</keyword>
<name>A0A232EUI2_9HYME</name>
<proteinExistence type="predicted"/>
<accession>A0A232EUI2</accession>
<protein>
    <submittedName>
        <fullName evidence="2">Uncharacterized protein</fullName>
    </submittedName>
</protein>
<dbReference type="EMBL" id="NNAY01002127">
    <property type="protein sequence ID" value="OXU22004.1"/>
    <property type="molecule type" value="Genomic_DNA"/>
</dbReference>
<gene>
    <name evidence="2" type="ORF">TSAR_001424</name>
</gene>
<comment type="caution">
    <text evidence="2">The sequence shown here is derived from an EMBL/GenBank/DDBJ whole genome shotgun (WGS) entry which is preliminary data.</text>
</comment>
<feature type="region of interest" description="Disordered" evidence="1">
    <location>
        <begin position="1"/>
        <end position="37"/>
    </location>
</feature>
<evidence type="ECO:0000256" key="1">
    <source>
        <dbReference type="SAM" id="MobiDB-lite"/>
    </source>
</evidence>
<sequence>MRSVGVGHARDGKARPVTALVSARNRSRAGNKRQRQS</sequence>
<reference evidence="2 3" key="1">
    <citation type="journal article" date="2017" name="Curr. Biol.">
        <title>The Evolution of Venom by Co-option of Single-Copy Genes.</title>
        <authorList>
            <person name="Martinson E.O."/>
            <person name="Mrinalini"/>
            <person name="Kelkar Y.D."/>
            <person name="Chang C.H."/>
            <person name="Werren J.H."/>
        </authorList>
    </citation>
    <scope>NUCLEOTIDE SEQUENCE [LARGE SCALE GENOMIC DNA]</scope>
    <source>
        <strain evidence="2 3">Alberta</strain>
        <tissue evidence="2">Whole body</tissue>
    </source>
</reference>
<dbReference type="AlphaFoldDB" id="A0A232EUI2"/>
<dbReference type="Proteomes" id="UP000215335">
    <property type="component" value="Unassembled WGS sequence"/>
</dbReference>
<evidence type="ECO:0000313" key="2">
    <source>
        <dbReference type="EMBL" id="OXU22004.1"/>
    </source>
</evidence>
<feature type="compositionally biased region" description="Basic residues" evidence="1">
    <location>
        <begin position="25"/>
        <end position="37"/>
    </location>
</feature>
<evidence type="ECO:0000313" key="3">
    <source>
        <dbReference type="Proteomes" id="UP000215335"/>
    </source>
</evidence>